<dbReference type="Pfam" id="PF17517">
    <property type="entry name" value="IgGFc_binding"/>
    <property type="match status" value="1"/>
</dbReference>
<dbReference type="EMBL" id="CP012333">
    <property type="protein sequence ID" value="AKU95342.1"/>
    <property type="molecule type" value="Genomic_DNA"/>
</dbReference>
<dbReference type="KEGG" id="llu:AKJ09_02006"/>
<reference evidence="2 3" key="1">
    <citation type="submission" date="2015-08" db="EMBL/GenBank/DDBJ databases">
        <authorList>
            <person name="Babu N.S."/>
            <person name="Beckwith C.J."/>
            <person name="Beseler K.G."/>
            <person name="Brison A."/>
            <person name="Carone J.V."/>
            <person name="Caskin T.P."/>
            <person name="Diamond M."/>
            <person name="Durham M.E."/>
            <person name="Foxe J.M."/>
            <person name="Go M."/>
            <person name="Henderson B.A."/>
            <person name="Jones I.B."/>
            <person name="McGettigan J.A."/>
            <person name="Micheletti S.J."/>
            <person name="Nasrallah M.E."/>
            <person name="Ortiz D."/>
            <person name="Piller C.R."/>
            <person name="Privatt S.R."/>
            <person name="Schneider S.L."/>
            <person name="Sharp S."/>
            <person name="Smith T.C."/>
            <person name="Stanton J.D."/>
            <person name="Ullery H.E."/>
            <person name="Wilson R.J."/>
            <person name="Serrano M.G."/>
            <person name="Buck G."/>
            <person name="Lee V."/>
            <person name="Wang Y."/>
            <person name="Carvalho R."/>
            <person name="Voegtly L."/>
            <person name="Shi R."/>
            <person name="Duckworth R."/>
            <person name="Johnson A."/>
            <person name="Loviza R."/>
            <person name="Walstead R."/>
            <person name="Shah Z."/>
            <person name="Kiflezghi M."/>
            <person name="Wade K."/>
            <person name="Ball S.L."/>
            <person name="Bradley K.W."/>
            <person name="Asai D.J."/>
            <person name="Bowman C.A."/>
            <person name="Russell D.A."/>
            <person name="Pope W.H."/>
            <person name="Jacobs-Sera D."/>
            <person name="Hendrix R.W."/>
            <person name="Hatfull G.F."/>
        </authorList>
    </citation>
    <scope>NUCLEOTIDE SEQUENCE [LARGE SCALE GENOMIC DNA]</scope>
    <source>
        <strain evidence="2 3">DSM 27648</strain>
    </source>
</reference>
<dbReference type="AlphaFoldDB" id="A0A0K1PPA3"/>
<protein>
    <recommendedName>
        <fullName evidence="1">IgGFc-binding protein N-terminal domain-containing protein</fullName>
    </recommendedName>
</protein>
<feature type="domain" description="IgGFc-binding protein N-terminal" evidence="1">
    <location>
        <begin position="3"/>
        <end position="142"/>
    </location>
</feature>
<evidence type="ECO:0000313" key="2">
    <source>
        <dbReference type="EMBL" id="AKU95342.1"/>
    </source>
</evidence>
<evidence type="ECO:0000259" key="1">
    <source>
        <dbReference type="Pfam" id="PF17517"/>
    </source>
</evidence>
<evidence type="ECO:0000313" key="3">
    <source>
        <dbReference type="Proteomes" id="UP000064967"/>
    </source>
</evidence>
<dbReference type="Proteomes" id="UP000064967">
    <property type="component" value="Chromosome"/>
</dbReference>
<keyword evidence="3" id="KW-1185">Reference proteome</keyword>
<name>A0A0K1PPA3_9BACT</name>
<dbReference type="STRING" id="1391654.AKJ09_02006"/>
<proteinExistence type="predicted"/>
<sequence>MTDKLVTVRSQDDAHAFYAAMYMTGEQYSSIIGGRNIGDADFVNVIPSGQFLDRYVFFADYSFRETTLTIVRKKTETGFAPVELDCAGELTEFQPLGANGDYEYTWVTLTKDRTPQSFPKGTCNNGRNEARSNGPFALYVWGMDDAASYGYAGGAGLRALNPITPQIPK</sequence>
<gene>
    <name evidence="2" type="ORF">AKJ09_02006</name>
</gene>
<dbReference type="InterPro" id="IPR035234">
    <property type="entry name" value="IgGFc-bd_N"/>
</dbReference>
<accession>A0A0K1PPA3</accession>
<organism evidence="2 3">
    <name type="scientific">Labilithrix luteola</name>
    <dbReference type="NCBI Taxonomy" id="1391654"/>
    <lineage>
        <taxon>Bacteria</taxon>
        <taxon>Pseudomonadati</taxon>
        <taxon>Myxococcota</taxon>
        <taxon>Polyangia</taxon>
        <taxon>Polyangiales</taxon>
        <taxon>Labilitrichaceae</taxon>
        <taxon>Labilithrix</taxon>
    </lineage>
</organism>